<dbReference type="EMBL" id="OUNR01000017">
    <property type="protein sequence ID" value="SPP65781.1"/>
    <property type="molecule type" value="Genomic_DNA"/>
</dbReference>
<reference evidence="2" key="1">
    <citation type="submission" date="2018-04" db="EMBL/GenBank/DDBJ databases">
        <authorList>
            <person name="Lucker S."/>
            <person name="Sakoula D."/>
        </authorList>
    </citation>
    <scope>NUCLEOTIDE SEQUENCE [LARGE SCALE GENOMIC DNA]</scope>
</reference>
<keyword evidence="2" id="KW-1185">Reference proteome</keyword>
<evidence type="ECO:0000313" key="1">
    <source>
        <dbReference type="EMBL" id="SPP65781.1"/>
    </source>
</evidence>
<organism evidence="1 2">
    <name type="scientific">Nitrospira lenta</name>
    <dbReference type="NCBI Taxonomy" id="1436998"/>
    <lineage>
        <taxon>Bacteria</taxon>
        <taxon>Pseudomonadati</taxon>
        <taxon>Nitrospirota</taxon>
        <taxon>Nitrospiria</taxon>
        <taxon>Nitrospirales</taxon>
        <taxon>Nitrospiraceae</taxon>
        <taxon>Nitrospira</taxon>
    </lineage>
</organism>
<dbReference type="Proteomes" id="UP000248168">
    <property type="component" value="Unassembled WGS sequence"/>
</dbReference>
<dbReference type="AlphaFoldDB" id="A0A330L9M6"/>
<name>A0A330L9M6_9BACT</name>
<sequence>MAASTTRAHKPIMPDSTPRIIPMCELCRRVYDHGTDSGHTSVWTHLQAYVTRHRLHAKQVAFSPSYCIDCKNGYTLAATYGQH</sequence>
<gene>
    <name evidence="1" type="ORF">NITLEN_40254</name>
</gene>
<proteinExistence type="predicted"/>
<accession>A0A330L9M6</accession>
<protein>
    <submittedName>
        <fullName evidence="1">Uncharacterized protein</fullName>
    </submittedName>
</protein>
<evidence type="ECO:0000313" key="2">
    <source>
        <dbReference type="Proteomes" id="UP000248168"/>
    </source>
</evidence>
<dbReference type="InParanoid" id="A0A330L9M6"/>